<feature type="region of interest" description="Disordered" evidence="1">
    <location>
        <begin position="1"/>
        <end position="74"/>
    </location>
</feature>
<feature type="compositionally biased region" description="Low complexity" evidence="1">
    <location>
        <begin position="233"/>
        <end position="252"/>
    </location>
</feature>
<feature type="region of interest" description="Disordered" evidence="1">
    <location>
        <begin position="223"/>
        <end position="317"/>
    </location>
</feature>
<accession>A0A087GPL9</accession>
<feature type="compositionally biased region" description="Low complexity" evidence="1">
    <location>
        <begin position="293"/>
        <end position="317"/>
    </location>
</feature>
<dbReference type="InterPro" id="IPR039620">
    <property type="entry name" value="BKI1/MAKR1/3/4"/>
</dbReference>
<feature type="compositionally biased region" description="Low complexity" evidence="1">
    <location>
        <begin position="26"/>
        <end position="60"/>
    </location>
</feature>
<sequence>METNLQNKNSSSQTLVEKQQNPKQESSLSPISSSCSSPSHDFSFSISLQPFSSSSSSSSSKVTRGPTKTTDPFAVDLSPADEIFFHGHLLPLHLLSHLPVSPRTSTGSYNDGFTLPVNDILPDQDQTTSLPTTNNNNNNNNENVLSLTNTEAKKNNNIGESENRVKTKPIKSFSLFGLSKWRKGIESNEQEQQQQQKKKLMSLDLSHAVKKYIRMLFQRRENGTQFRNRRQTSSSYSFSSSLLGSKGNNNNKTMISSGSYNKRDLIRERRGELFSAPASMRTSPTNSGHLRVSATGLSSSSASTSSSSSESTMEELQAAIQAAIAHCKNSSAIDRDDKVKDS</sequence>
<feature type="compositionally biased region" description="Basic and acidic residues" evidence="1">
    <location>
        <begin position="261"/>
        <end position="272"/>
    </location>
</feature>
<protein>
    <recommendedName>
        <fullName evidence="4">BRI1 kinase inhibitor 1</fullName>
    </recommendedName>
</protein>
<gene>
    <name evidence="2" type="ordered locus">AALP_Aa6g162700</name>
</gene>
<dbReference type="AlphaFoldDB" id="A0A087GPL9"/>
<dbReference type="GO" id="GO:0004860">
    <property type="term" value="F:protein kinase inhibitor activity"/>
    <property type="evidence" value="ECO:0007669"/>
    <property type="project" value="EnsemblPlants"/>
</dbReference>
<organism evidence="2 3">
    <name type="scientific">Arabis alpina</name>
    <name type="common">Alpine rock-cress</name>
    <dbReference type="NCBI Taxonomy" id="50452"/>
    <lineage>
        <taxon>Eukaryota</taxon>
        <taxon>Viridiplantae</taxon>
        <taxon>Streptophyta</taxon>
        <taxon>Embryophyta</taxon>
        <taxon>Tracheophyta</taxon>
        <taxon>Spermatophyta</taxon>
        <taxon>Magnoliopsida</taxon>
        <taxon>eudicotyledons</taxon>
        <taxon>Gunneridae</taxon>
        <taxon>Pentapetalae</taxon>
        <taxon>rosids</taxon>
        <taxon>malvids</taxon>
        <taxon>Brassicales</taxon>
        <taxon>Brassicaceae</taxon>
        <taxon>Arabideae</taxon>
        <taxon>Arabis</taxon>
    </lineage>
</organism>
<proteinExistence type="predicted"/>
<evidence type="ECO:0008006" key="4">
    <source>
        <dbReference type="Google" id="ProtNLM"/>
    </source>
</evidence>
<name>A0A087GPL9_ARAAL</name>
<evidence type="ECO:0000256" key="1">
    <source>
        <dbReference type="SAM" id="MobiDB-lite"/>
    </source>
</evidence>
<dbReference type="GO" id="GO:0010423">
    <property type="term" value="P:negative regulation of brassinosteroid biosynthetic process"/>
    <property type="evidence" value="ECO:0007669"/>
    <property type="project" value="EnsemblPlants"/>
</dbReference>
<feature type="compositionally biased region" description="Polar residues" evidence="1">
    <location>
        <begin position="1"/>
        <end position="25"/>
    </location>
</feature>
<evidence type="ECO:0000313" key="2">
    <source>
        <dbReference type="EMBL" id="KFK31821.1"/>
    </source>
</evidence>
<dbReference type="Proteomes" id="UP000029120">
    <property type="component" value="Chromosome 6"/>
</dbReference>
<dbReference type="GO" id="GO:0005886">
    <property type="term" value="C:plasma membrane"/>
    <property type="evidence" value="ECO:0007669"/>
    <property type="project" value="EnsemblPlants"/>
</dbReference>
<dbReference type="EMBL" id="CM002874">
    <property type="protein sequence ID" value="KFK31821.1"/>
    <property type="molecule type" value="Genomic_DNA"/>
</dbReference>
<reference evidence="3" key="1">
    <citation type="journal article" date="2015" name="Nat. Plants">
        <title>Genome expansion of Arabis alpina linked with retrotransposition and reduced symmetric DNA methylation.</title>
        <authorList>
            <person name="Willing E.M."/>
            <person name="Rawat V."/>
            <person name="Mandakova T."/>
            <person name="Maumus F."/>
            <person name="James G.V."/>
            <person name="Nordstroem K.J."/>
            <person name="Becker C."/>
            <person name="Warthmann N."/>
            <person name="Chica C."/>
            <person name="Szarzynska B."/>
            <person name="Zytnicki M."/>
            <person name="Albani M.C."/>
            <person name="Kiefer C."/>
            <person name="Bergonzi S."/>
            <person name="Castaings L."/>
            <person name="Mateos J.L."/>
            <person name="Berns M.C."/>
            <person name="Bujdoso N."/>
            <person name="Piofczyk T."/>
            <person name="de Lorenzo L."/>
            <person name="Barrero-Sicilia C."/>
            <person name="Mateos I."/>
            <person name="Piednoel M."/>
            <person name="Hagmann J."/>
            <person name="Chen-Min-Tao R."/>
            <person name="Iglesias-Fernandez R."/>
            <person name="Schuster S.C."/>
            <person name="Alonso-Blanco C."/>
            <person name="Roudier F."/>
            <person name="Carbonero P."/>
            <person name="Paz-Ares J."/>
            <person name="Davis S.J."/>
            <person name="Pecinka A."/>
            <person name="Quesneville H."/>
            <person name="Colot V."/>
            <person name="Lysak M.A."/>
            <person name="Weigel D."/>
            <person name="Coupland G."/>
            <person name="Schneeberger K."/>
        </authorList>
    </citation>
    <scope>NUCLEOTIDE SEQUENCE [LARGE SCALE GENOMIC DNA]</scope>
    <source>
        <strain evidence="3">cv. Pajares</strain>
    </source>
</reference>
<dbReference type="Gramene" id="KFK31821">
    <property type="protein sequence ID" value="KFK31821"/>
    <property type="gene ID" value="AALP_AA6G162700"/>
</dbReference>
<dbReference type="OrthoDB" id="1709800at2759"/>
<dbReference type="PANTHER" id="PTHR33312">
    <property type="entry name" value="MEMBRANE-ASSOCIATED KINASE REGULATOR 4-RELATED"/>
    <property type="match status" value="1"/>
</dbReference>
<dbReference type="GO" id="GO:0046982">
    <property type="term" value="F:protein heterodimerization activity"/>
    <property type="evidence" value="ECO:0007669"/>
    <property type="project" value="EnsemblPlants"/>
</dbReference>
<keyword evidence="3" id="KW-1185">Reference proteome</keyword>
<dbReference type="GO" id="GO:0005829">
    <property type="term" value="C:cytosol"/>
    <property type="evidence" value="ECO:0007669"/>
    <property type="project" value="EnsemblPlants"/>
</dbReference>
<dbReference type="OMA" id="KMRFDVS"/>
<dbReference type="eggNOG" id="ENOG502QT0J">
    <property type="taxonomic scope" value="Eukaryota"/>
</dbReference>
<dbReference type="PANTHER" id="PTHR33312:SF19">
    <property type="entry name" value="BRI1 KINASE INHIBITOR 1"/>
    <property type="match status" value="1"/>
</dbReference>
<evidence type="ECO:0000313" key="3">
    <source>
        <dbReference type="Proteomes" id="UP000029120"/>
    </source>
</evidence>